<dbReference type="InterPro" id="IPR001867">
    <property type="entry name" value="OmpR/PhoB-type_DNA-bd"/>
</dbReference>
<evidence type="ECO:0000256" key="5">
    <source>
        <dbReference type="ARBA" id="ARBA00023159"/>
    </source>
</evidence>
<sequence length="226" mass="24843">MQPKVLLVDDDPGIIQLVQRYFDLMLATYGLLTADSGGAAIAQLQNDPDLILLDVNLPDTDGFALTSRIRAVTSVPIIFLTARVTDADKVRGLGAGGDDYVTKPFSLAELGARIQAHLRRASAPEKRAQIAAFGDLIINYSAQQVTVAAQPLALEKKQYDLVAFLSLNPGQVFSREQLYEKLWGFDAVGDDRVITEHIRRIRQTFAQAGAQCPIDTVWGVGYRWQN</sequence>
<dbReference type="SMART" id="SM00862">
    <property type="entry name" value="Trans_reg_C"/>
    <property type="match status" value="1"/>
</dbReference>
<keyword evidence="1" id="KW-0597">Phosphoprotein</keyword>
<dbReference type="InterPro" id="IPR039420">
    <property type="entry name" value="WalR-like"/>
</dbReference>
<dbReference type="KEGG" id="lhb:D1010_15770"/>
<dbReference type="CDD" id="cd00383">
    <property type="entry name" value="trans_reg_C"/>
    <property type="match status" value="1"/>
</dbReference>
<evidence type="ECO:0000256" key="4">
    <source>
        <dbReference type="ARBA" id="ARBA00023125"/>
    </source>
</evidence>
<evidence type="ECO:0000313" key="8">
    <source>
        <dbReference type="Proteomes" id="UP000326779"/>
    </source>
</evidence>
<dbReference type="InterPro" id="IPR011006">
    <property type="entry name" value="CheY-like_superfamily"/>
</dbReference>
<dbReference type="InterPro" id="IPR036388">
    <property type="entry name" value="WH-like_DNA-bd_sf"/>
</dbReference>
<dbReference type="Gene3D" id="3.40.50.2300">
    <property type="match status" value="1"/>
</dbReference>
<dbReference type="CDD" id="cd17574">
    <property type="entry name" value="REC_OmpR"/>
    <property type="match status" value="1"/>
</dbReference>
<dbReference type="Pfam" id="PF00072">
    <property type="entry name" value="Response_reg"/>
    <property type="match status" value="1"/>
</dbReference>
<dbReference type="PROSITE" id="PS51755">
    <property type="entry name" value="OMPR_PHOB"/>
    <property type="match status" value="1"/>
</dbReference>
<organism evidence="7 8">
    <name type="scientific">Schleiferilactobacillus harbinensis</name>
    <dbReference type="NCBI Taxonomy" id="304207"/>
    <lineage>
        <taxon>Bacteria</taxon>
        <taxon>Bacillati</taxon>
        <taxon>Bacillota</taxon>
        <taxon>Bacilli</taxon>
        <taxon>Lactobacillales</taxon>
        <taxon>Lactobacillaceae</taxon>
        <taxon>Schleiferilactobacillus</taxon>
    </lineage>
</organism>
<dbReference type="Gene3D" id="6.10.250.690">
    <property type="match status" value="1"/>
</dbReference>
<protein>
    <submittedName>
        <fullName evidence="7">Response regulator</fullName>
    </submittedName>
</protein>
<evidence type="ECO:0000256" key="2">
    <source>
        <dbReference type="ARBA" id="ARBA00023012"/>
    </source>
</evidence>
<dbReference type="PANTHER" id="PTHR48111:SF2">
    <property type="entry name" value="RESPONSE REGULATOR SAER"/>
    <property type="match status" value="1"/>
</dbReference>
<evidence type="ECO:0000256" key="6">
    <source>
        <dbReference type="ARBA" id="ARBA00023163"/>
    </source>
</evidence>
<proteinExistence type="predicted"/>
<evidence type="ECO:0000313" key="7">
    <source>
        <dbReference type="EMBL" id="QFR24714.1"/>
    </source>
</evidence>
<dbReference type="PROSITE" id="PS50110">
    <property type="entry name" value="RESPONSE_REGULATORY"/>
    <property type="match status" value="1"/>
</dbReference>
<name>A0A510TX27_9LACO</name>
<gene>
    <name evidence="7" type="ORF">D1010_15770</name>
</gene>
<dbReference type="FunFam" id="1.10.10.10:FF:000018">
    <property type="entry name" value="DNA-binding response regulator ResD"/>
    <property type="match status" value="1"/>
</dbReference>
<dbReference type="GO" id="GO:0006355">
    <property type="term" value="P:regulation of DNA-templated transcription"/>
    <property type="evidence" value="ECO:0007669"/>
    <property type="project" value="InterPro"/>
</dbReference>
<reference evidence="7 8" key="1">
    <citation type="submission" date="2019-10" db="EMBL/GenBank/DDBJ databases">
        <title>The completed genome of Lactobacillus harbinensis M1.</title>
        <authorList>
            <person name="Zheng Y."/>
        </authorList>
    </citation>
    <scope>NUCLEOTIDE SEQUENCE [LARGE SCALE GENOMIC DNA]</scope>
    <source>
        <strain evidence="7 8">M1</strain>
    </source>
</reference>
<dbReference type="InterPro" id="IPR001789">
    <property type="entry name" value="Sig_transdc_resp-reg_receiver"/>
</dbReference>
<keyword evidence="2" id="KW-0902">Two-component regulatory system</keyword>
<keyword evidence="6" id="KW-0804">Transcription</keyword>
<keyword evidence="3" id="KW-0805">Transcription regulation</keyword>
<accession>A0A510TX27</accession>
<dbReference type="SMART" id="SM00448">
    <property type="entry name" value="REC"/>
    <property type="match status" value="1"/>
</dbReference>
<dbReference type="GO" id="GO:0000976">
    <property type="term" value="F:transcription cis-regulatory region binding"/>
    <property type="evidence" value="ECO:0007669"/>
    <property type="project" value="TreeGrafter"/>
</dbReference>
<dbReference type="RefSeq" id="WP_146994150.1">
    <property type="nucleotide sequence ID" value="NZ_BJTX01000013.1"/>
</dbReference>
<dbReference type="PANTHER" id="PTHR48111">
    <property type="entry name" value="REGULATOR OF RPOS"/>
    <property type="match status" value="1"/>
</dbReference>
<dbReference type="Gene3D" id="1.10.10.10">
    <property type="entry name" value="Winged helix-like DNA-binding domain superfamily/Winged helix DNA-binding domain"/>
    <property type="match status" value="1"/>
</dbReference>
<dbReference type="Pfam" id="PF00486">
    <property type="entry name" value="Trans_reg_C"/>
    <property type="match status" value="1"/>
</dbReference>
<dbReference type="GO" id="GO:0000156">
    <property type="term" value="F:phosphorelay response regulator activity"/>
    <property type="evidence" value="ECO:0007669"/>
    <property type="project" value="TreeGrafter"/>
</dbReference>
<dbReference type="AlphaFoldDB" id="A0A510TX27"/>
<keyword evidence="5" id="KW-0010">Activator</keyword>
<dbReference type="GO" id="GO:0005829">
    <property type="term" value="C:cytosol"/>
    <property type="evidence" value="ECO:0007669"/>
    <property type="project" value="TreeGrafter"/>
</dbReference>
<keyword evidence="4" id="KW-0238">DNA-binding</keyword>
<dbReference type="GO" id="GO:0032993">
    <property type="term" value="C:protein-DNA complex"/>
    <property type="evidence" value="ECO:0007669"/>
    <property type="project" value="TreeGrafter"/>
</dbReference>
<evidence type="ECO:0000256" key="3">
    <source>
        <dbReference type="ARBA" id="ARBA00023015"/>
    </source>
</evidence>
<dbReference type="SUPFAM" id="SSF52172">
    <property type="entry name" value="CheY-like"/>
    <property type="match status" value="1"/>
</dbReference>
<evidence type="ECO:0000256" key="1">
    <source>
        <dbReference type="ARBA" id="ARBA00022553"/>
    </source>
</evidence>
<dbReference type="Proteomes" id="UP000326779">
    <property type="component" value="Chromosome"/>
</dbReference>
<dbReference type="EMBL" id="CP045143">
    <property type="protein sequence ID" value="QFR24714.1"/>
    <property type="molecule type" value="Genomic_DNA"/>
</dbReference>